<protein>
    <submittedName>
        <fullName evidence="1">Uncharacterized protein</fullName>
    </submittedName>
</protein>
<dbReference type="EMBL" id="JAQQWM010000004">
    <property type="protein sequence ID" value="KAK8068403.1"/>
    <property type="molecule type" value="Genomic_DNA"/>
</dbReference>
<accession>A0ABR1VEQ0</accession>
<dbReference type="Proteomes" id="UP001446871">
    <property type="component" value="Unassembled WGS sequence"/>
</dbReference>
<proteinExistence type="predicted"/>
<gene>
    <name evidence="1" type="ORF">PG996_007515</name>
</gene>
<reference evidence="1 2" key="1">
    <citation type="submission" date="2023-01" db="EMBL/GenBank/DDBJ databases">
        <title>Analysis of 21 Apiospora genomes using comparative genomics revels a genus with tremendous synthesis potential of carbohydrate active enzymes and secondary metabolites.</title>
        <authorList>
            <person name="Sorensen T."/>
        </authorList>
    </citation>
    <scope>NUCLEOTIDE SEQUENCE [LARGE SCALE GENOMIC DNA]</scope>
    <source>
        <strain evidence="1 2">CBS 83171</strain>
    </source>
</reference>
<keyword evidence="2" id="KW-1185">Reference proteome</keyword>
<sequence length="113" mass="12705">MAPNVYGFLETYQATRPLLQKSSRALVNCDTIRINAEDDYVNAFVLIPGWEQSDLGNRCVRALGLEKVFITVKVLCEGMLDILEARTKGMHGVKLVGWNGEICPCKRYLSVLR</sequence>
<evidence type="ECO:0000313" key="1">
    <source>
        <dbReference type="EMBL" id="KAK8068403.1"/>
    </source>
</evidence>
<comment type="caution">
    <text evidence="1">The sequence shown here is derived from an EMBL/GenBank/DDBJ whole genome shotgun (WGS) entry which is preliminary data.</text>
</comment>
<name>A0ABR1VEQ0_9PEZI</name>
<evidence type="ECO:0000313" key="2">
    <source>
        <dbReference type="Proteomes" id="UP001446871"/>
    </source>
</evidence>
<organism evidence="1 2">
    <name type="scientific">Apiospora saccharicola</name>
    <dbReference type="NCBI Taxonomy" id="335842"/>
    <lineage>
        <taxon>Eukaryota</taxon>
        <taxon>Fungi</taxon>
        <taxon>Dikarya</taxon>
        <taxon>Ascomycota</taxon>
        <taxon>Pezizomycotina</taxon>
        <taxon>Sordariomycetes</taxon>
        <taxon>Xylariomycetidae</taxon>
        <taxon>Amphisphaeriales</taxon>
        <taxon>Apiosporaceae</taxon>
        <taxon>Apiospora</taxon>
    </lineage>
</organism>